<sequence>MSVPNFPPASSWCWVSGSSPTRPRSAGTSSGREADDRGRDAGAGEEPGAGQEAGTGEEAGARGEGGAAGAG</sequence>
<feature type="compositionally biased region" description="Polar residues" evidence="1">
    <location>
        <begin position="16"/>
        <end position="31"/>
    </location>
</feature>
<feature type="compositionally biased region" description="Basic and acidic residues" evidence="1">
    <location>
        <begin position="32"/>
        <end position="42"/>
    </location>
</feature>
<dbReference type="EMBL" id="CP023691">
    <property type="protein sequence ID" value="QEV51096.1"/>
    <property type="molecule type" value="Genomic_DNA"/>
</dbReference>
<organism evidence="2 3">
    <name type="scientific">Streptomyces platensis</name>
    <dbReference type="NCBI Taxonomy" id="58346"/>
    <lineage>
        <taxon>Bacteria</taxon>
        <taxon>Bacillati</taxon>
        <taxon>Actinomycetota</taxon>
        <taxon>Actinomycetes</taxon>
        <taxon>Kitasatosporales</taxon>
        <taxon>Streptomycetaceae</taxon>
        <taxon>Streptomyces</taxon>
    </lineage>
</organism>
<gene>
    <name evidence="2" type="ORF">CP981_04895</name>
</gene>
<evidence type="ECO:0000256" key="1">
    <source>
        <dbReference type="SAM" id="MobiDB-lite"/>
    </source>
</evidence>
<evidence type="ECO:0000313" key="2">
    <source>
        <dbReference type="EMBL" id="QEV51096.1"/>
    </source>
</evidence>
<feature type="compositionally biased region" description="Gly residues" evidence="1">
    <location>
        <begin position="62"/>
        <end position="71"/>
    </location>
</feature>
<evidence type="ECO:0000313" key="3">
    <source>
        <dbReference type="Proteomes" id="UP000325458"/>
    </source>
</evidence>
<protein>
    <submittedName>
        <fullName evidence="2">Uncharacterized protein</fullName>
    </submittedName>
</protein>
<proteinExistence type="predicted"/>
<dbReference type="KEGG" id="spla:CP981_04895"/>
<dbReference type="AlphaFoldDB" id="A0AAE6NFZ1"/>
<reference evidence="2 3" key="1">
    <citation type="submission" date="2017-09" db="EMBL/GenBank/DDBJ databases">
        <authorList>
            <person name="Lee N."/>
            <person name="Cho B.-K."/>
        </authorList>
    </citation>
    <scope>NUCLEOTIDE SEQUENCE [LARGE SCALE GENOMIC DNA]</scope>
    <source>
        <strain evidence="2 3">ATCC 23948</strain>
    </source>
</reference>
<name>A0AAE6NFZ1_STRPT</name>
<accession>A0AAE6NFZ1</accession>
<feature type="region of interest" description="Disordered" evidence="1">
    <location>
        <begin position="1"/>
        <end position="71"/>
    </location>
</feature>
<dbReference type="Proteomes" id="UP000325458">
    <property type="component" value="Chromosome"/>
</dbReference>